<dbReference type="EMBL" id="LSNE01000011">
    <property type="protein sequence ID" value="KXI27452.1"/>
    <property type="molecule type" value="Genomic_DNA"/>
</dbReference>
<proteinExistence type="predicted"/>
<evidence type="ECO:0000256" key="1">
    <source>
        <dbReference type="SAM" id="Phobius"/>
    </source>
</evidence>
<dbReference type="GO" id="GO:0005886">
    <property type="term" value="C:plasma membrane"/>
    <property type="evidence" value="ECO:0007669"/>
    <property type="project" value="TreeGrafter"/>
</dbReference>
<feature type="transmembrane region" description="Helical" evidence="1">
    <location>
        <begin position="270"/>
        <end position="294"/>
    </location>
</feature>
<keyword evidence="1" id="KW-0812">Transmembrane</keyword>
<accession>A0A148KMB7</accession>
<dbReference type="Proteomes" id="UP000070299">
    <property type="component" value="Unassembled WGS sequence"/>
</dbReference>
<sequence length="406" mass="42729">MYTLLFLYTFLSNKPMKSFMSDLSLSAISAGFIAVLVGFASAMAIVFQAAQAAGASHEMIESWVWALGWGMGIGCLAFSLYYKRPIIIVWSTPGAALLATSLTDISIEQAIGVFVFVAALIIITGLSGLFDTLTKRLPLPIAAAMLAGILVQFGLGIFTALQASPLLVGIMFVVFIVAKRWLPRYAIMLVLLSGLAMAYVQGSLLIEVLNLSLATPVWVIPDFNLSHLIGIGIPLYIVTMTSQNIPGVAILKSSGYAAQPISPILSGTGIINLILAPFGGFTFNLAAITAAICTSEEAHPDPEKRYVAGVSAGVFNILAGIGGATVVSLFAAFPKPLIAALAGLALLSTIGASLLAATEKAQYRDPAIVTFLVTASGVSFFDIASAFWGLVLGLLTHFVLRQYKGR</sequence>
<keyword evidence="1" id="KW-1133">Transmembrane helix</keyword>
<protein>
    <recommendedName>
        <fullName evidence="4">Benzoate transporter</fullName>
    </recommendedName>
</protein>
<dbReference type="Pfam" id="PF03594">
    <property type="entry name" value="BenE"/>
    <property type="match status" value="1"/>
</dbReference>
<feature type="transmembrane region" description="Helical" evidence="1">
    <location>
        <begin position="185"/>
        <end position="206"/>
    </location>
</feature>
<feature type="transmembrane region" description="Helical" evidence="1">
    <location>
        <begin position="369"/>
        <end position="400"/>
    </location>
</feature>
<dbReference type="PANTHER" id="PTHR30199:SF0">
    <property type="entry name" value="INNER MEMBRANE PROTEIN YDCO"/>
    <property type="match status" value="1"/>
</dbReference>
<name>A0A148KMB7_9ALTE</name>
<comment type="caution">
    <text evidence="2">The sequence shown here is derived from an EMBL/GenBank/DDBJ whole genome shotgun (WGS) entry which is preliminary data.</text>
</comment>
<dbReference type="NCBIfam" id="TIGR00843">
    <property type="entry name" value="benE"/>
    <property type="match status" value="1"/>
</dbReference>
<organism evidence="2 3">
    <name type="scientific">Paraglaciecola hydrolytica</name>
    <dbReference type="NCBI Taxonomy" id="1799789"/>
    <lineage>
        <taxon>Bacteria</taxon>
        <taxon>Pseudomonadati</taxon>
        <taxon>Pseudomonadota</taxon>
        <taxon>Gammaproteobacteria</taxon>
        <taxon>Alteromonadales</taxon>
        <taxon>Alteromonadaceae</taxon>
        <taxon>Paraglaciecola</taxon>
    </lineage>
</organism>
<feature type="transmembrane region" description="Helical" evidence="1">
    <location>
        <begin position="337"/>
        <end position="357"/>
    </location>
</feature>
<feature type="transmembrane region" description="Helical" evidence="1">
    <location>
        <begin position="161"/>
        <end position="178"/>
    </location>
</feature>
<keyword evidence="3" id="KW-1185">Reference proteome</keyword>
<dbReference type="PANTHER" id="PTHR30199">
    <property type="entry name" value="MFS FAMILY TRANSPORTER, PREDICTED SUBSTRATE BENZOATE"/>
    <property type="match status" value="1"/>
</dbReference>
<keyword evidence="1" id="KW-0472">Membrane</keyword>
<dbReference type="GO" id="GO:0042925">
    <property type="term" value="F:benzoate transmembrane transporter activity"/>
    <property type="evidence" value="ECO:0007669"/>
    <property type="project" value="InterPro"/>
</dbReference>
<evidence type="ECO:0008006" key="4">
    <source>
        <dbReference type="Google" id="ProtNLM"/>
    </source>
</evidence>
<feature type="transmembrane region" description="Helical" evidence="1">
    <location>
        <begin position="306"/>
        <end position="331"/>
    </location>
</feature>
<evidence type="ECO:0000313" key="2">
    <source>
        <dbReference type="EMBL" id="KXI27452.1"/>
    </source>
</evidence>
<dbReference type="InterPro" id="IPR004711">
    <property type="entry name" value="Benzoate_Transporter"/>
</dbReference>
<reference evidence="3" key="1">
    <citation type="submission" date="2016-02" db="EMBL/GenBank/DDBJ databases">
        <authorList>
            <person name="Schultz-Johansen M."/>
            <person name="Glaring M.A."/>
            <person name="Bech P.K."/>
            <person name="Stougaard P."/>
        </authorList>
    </citation>
    <scope>NUCLEOTIDE SEQUENCE [LARGE SCALE GENOMIC DNA]</scope>
    <source>
        <strain evidence="3">S66</strain>
    </source>
</reference>
<dbReference type="AlphaFoldDB" id="A0A148KMB7"/>
<evidence type="ECO:0000313" key="3">
    <source>
        <dbReference type="Proteomes" id="UP000070299"/>
    </source>
</evidence>
<gene>
    <name evidence="2" type="ORF">AX660_22315</name>
</gene>
<feature type="transmembrane region" description="Helical" evidence="1">
    <location>
        <begin position="62"/>
        <end position="82"/>
    </location>
</feature>
<feature type="transmembrane region" description="Helical" evidence="1">
    <location>
        <begin position="111"/>
        <end position="130"/>
    </location>
</feature>